<evidence type="ECO:0000313" key="4">
    <source>
        <dbReference type="Proteomes" id="UP000315103"/>
    </source>
</evidence>
<dbReference type="SUPFAM" id="SSF56281">
    <property type="entry name" value="Metallo-hydrolase/oxidoreductase"/>
    <property type="match status" value="1"/>
</dbReference>
<dbReference type="Proteomes" id="UP000315103">
    <property type="component" value="Unassembled WGS sequence"/>
</dbReference>
<gene>
    <name evidence="3" type="ORF">FO441_00615</name>
</gene>
<keyword evidence="3" id="KW-0378">Hydrolase</keyword>
<dbReference type="PANTHER" id="PTHR46018">
    <property type="entry name" value="ZINC PHOSPHODIESTERASE ELAC PROTEIN 1"/>
    <property type="match status" value="1"/>
</dbReference>
<reference evidence="3 4" key="1">
    <citation type="submission" date="2019-07" db="EMBL/GenBank/DDBJ databases">
        <title>Salinicoccus cyprini sp. nov., isolated from gastro-intestinal tract of mirror carp, Cyprinus carpio var. specularis, collected from Gobind Sagar Reservoir, Himachal Pradesh, India.</title>
        <authorList>
            <person name="Talwar C."/>
            <person name="Singh A.K."/>
            <person name="Lal R."/>
            <person name="Negi R.K."/>
        </authorList>
    </citation>
    <scope>NUCLEOTIDE SEQUENCE [LARGE SCALE GENOMIC DNA]</scope>
    <source>
        <strain evidence="3 4">CT19</strain>
    </source>
</reference>
<organism evidence="3 4">
    <name type="scientific">Salinicoccus cyprini</name>
    <dbReference type="NCBI Taxonomy" id="2493691"/>
    <lineage>
        <taxon>Bacteria</taxon>
        <taxon>Bacillati</taxon>
        <taxon>Bacillota</taxon>
        <taxon>Bacilli</taxon>
        <taxon>Bacillales</taxon>
        <taxon>Staphylococcaceae</taxon>
        <taxon>Salinicoccus</taxon>
    </lineage>
</organism>
<keyword evidence="4" id="KW-1185">Reference proteome</keyword>
<dbReference type="GO" id="GO:0042781">
    <property type="term" value="F:3'-tRNA processing endoribonuclease activity"/>
    <property type="evidence" value="ECO:0007669"/>
    <property type="project" value="TreeGrafter"/>
</dbReference>
<dbReference type="AlphaFoldDB" id="A0A558AX33"/>
<keyword evidence="1" id="KW-0862">Zinc</keyword>
<dbReference type="Pfam" id="PF00753">
    <property type="entry name" value="Lactamase_B"/>
    <property type="match status" value="1"/>
</dbReference>
<comment type="caution">
    <text evidence="3">The sequence shown here is derived from an EMBL/GenBank/DDBJ whole genome shotgun (WGS) entry which is preliminary data.</text>
</comment>
<dbReference type="CDD" id="cd07716">
    <property type="entry name" value="RNaseZ_short-form-like_MBL-fold"/>
    <property type="match status" value="1"/>
</dbReference>
<feature type="domain" description="Metallo-beta-lactamase" evidence="2">
    <location>
        <begin position="18"/>
        <end position="208"/>
    </location>
</feature>
<dbReference type="RefSeq" id="WP_145284293.1">
    <property type="nucleotide sequence ID" value="NZ_VMSJ01000001.1"/>
</dbReference>
<dbReference type="SMART" id="SM00849">
    <property type="entry name" value="Lactamase_B"/>
    <property type="match status" value="1"/>
</dbReference>
<dbReference type="InterPro" id="IPR036866">
    <property type="entry name" value="RibonucZ/Hydroxyglut_hydro"/>
</dbReference>
<evidence type="ECO:0000256" key="1">
    <source>
        <dbReference type="ARBA" id="ARBA00022833"/>
    </source>
</evidence>
<protein>
    <submittedName>
        <fullName evidence="3">MBL fold metallo-hydrolase</fullName>
    </submittedName>
</protein>
<accession>A0A558AX33</accession>
<dbReference type="PANTHER" id="PTHR46018:SF4">
    <property type="entry name" value="METALLO-HYDROLASE YHFI-RELATED"/>
    <property type="match status" value="1"/>
</dbReference>
<dbReference type="Gene3D" id="3.60.15.10">
    <property type="entry name" value="Ribonuclease Z/Hydroxyacylglutathione hydrolase-like"/>
    <property type="match status" value="1"/>
</dbReference>
<dbReference type="InterPro" id="IPR001279">
    <property type="entry name" value="Metallo-B-lactamas"/>
</dbReference>
<evidence type="ECO:0000313" key="3">
    <source>
        <dbReference type="EMBL" id="TVT28814.1"/>
    </source>
</evidence>
<name>A0A558AX33_9STAP</name>
<proteinExistence type="predicted"/>
<dbReference type="OrthoDB" id="9794898at2"/>
<dbReference type="EMBL" id="VMSJ01000001">
    <property type="protein sequence ID" value="TVT28814.1"/>
    <property type="molecule type" value="Genomic_DNA"/>
</dbReference>
<evidence type="ECO:0000259" key="2">
    <source>
        <dbReference type="SMART" id="SM00849"/>
    </source>
</evidence>
<sequence length="244" mass="27362">MKVIIIGMWNSFPKGLEPTSGYLVQKDGVSILLDAGSGVAANVQKYTSIHDIDHIFLSHYHHDHAGDIEAFMLARKMARQLKRVDRNLKIYGPESGTIVKTIRRAKYSTFMPIRAQKHYTVGPFQIEFHRNEHPVETYAMRVTDNEGSVFVHTSDSSYRSSLVRFAFGADLLIIDCKLYEGFDGKVDGHMNAEQAGRLASKSDVQMTLLANLPHHGELEVLLDSAKQHPTNVVRLAEAGMKIEI</sequence>